<dbReference type="AlphaFoldDB" id="A0A8C4KHX7"/>
<proteinExistence type="predicted"/>
<dbReference type="Ensembl" id="ENSDNVT00000028193.1">
    <property type="protein sequence ID" value="ENSDNVP00000023352.1"/>
    <property type="gene ID" value="ENSDNVG00000016247.1"/>
</dbReference>
<name>A0A8C4KHX7_DRONO</name>
<evidence type="ECO:0000313" key="3">
    <source>
        <dbReference type="Proteomes" id="UP000694423"/>
    </source>
</evidence>
<reference evidence="2" key="2">
    <citation type="submission" date="2025-09" db="UniProtKB">
        <authorList>
            <consortium name="Ensembl"/>
        </authorList>
    </citation>
    <scope>IDENTIFICATION</scope>
</reference>
<sequence length="371" mass="38948">MATALTLSPPAASPHPLGGEDAAVAACRVPSPNRTGRTRRRRSPRPWRSPRAPAPARRPGPSACPKASPPQVGADPGTARGRGGLFPAAPMGLFSRSLPAGSPSLYQPPGQEKEVLAAPPAGLQMAPCGCFFDPRIYHIEWATTSFLQPPVYKLGGGAAPPGTFLLDAQRYLHAAGPPDPFAPYQQLPGAPRYAAPYALPEDGVAPAVAFPGDNAGGRHSADGSPEPAGCSPPSRQPADLPEQVLLEDAMKLFDCSLAAELSPEELSGILTRGGRPGADGFFLREDAARDIGSLWLPEELLSSDYSVPETLNTVLSMDCFYAVKVAPEEPGWDAGNGWSPKIDTPRRGARAGAGWAMAVPEGGQCFPRFFY</sequence>
<evidence type="ECO:0000256" key="1">
    <source>
        <dbReference type="SAM" id="MobiDB-lite"/>
    </source>
</evidence>
<keyword evidence="3" id="KW-1185">Reference proteome</keyword>
<evidence type="ECO:0000313" key="2">
    <source>
        <dbReference type="Ensembl" id="ENSDNVP00000023352.1"/>
    </source>
</evidence>
<reference evidence="2" key="1">
    <citation type="submission" date="2025-08" db="UniProtKB">
        <authorList>
            <consortium name="Ensembl"/>
        </authorList>
    </citation>
    <scope>IDENTIFICATION</scope>
</reference>
<dbReference type="PANTHER" id="PTHR37871">
    <property type="entry name" value="PROLINE-RICH PROTEIN 22"/>
    <property type="match status" value="1"/>
</dbReference>
<dbReference type="PANTHER" id="PTHR37871:SF1">
    <property type="entry name" value="PROLINE-RICH PROTEIN 22"/>
    <property type="match status" value="1"/>
</dbReference>
<feature type="region of interest" description="Disordered" evidence="1">
    <location>
        <begin position="211"/>
        <end position="238"/>
    </location>
</feature>
<protein>
    <submittedName>
        <fullName evidence="2">Uncharacterized protein</fullName>
    </submittedName>
</protein>
<dbReference type="Pfam" id="PF15776">
    <property type="entry name" value="PRR22"/>
    <property type="match status" value="2"/>
</dbReference>
<accession>A0A8C4KHX7</accession>
<organism evidence="2 3">
    <name type="scientific">Dromaius novaehollandiae</name>
    <name type="common">Emu</name>
    <dbReference type="NCBI Taxonomy" id="8790"/>
    <lineage>
        <taxon>Eukaryota</taxon>
        <taxon>Metazoa</taxon>
        <taxon>Chordata</taxon>
        <taxon>Craniata</taxon>
        <taxon>Vertebrata</taxon>
        <taxon>Euteleostomi</taxon>
        <taxon>Archelosauria</taxon>
        <taxon>Archosauria</taxon>
        <taxon>Dinosauria</taxon>
        <taxon>Saurischia</taxon>
        <taxon>Theropoda</taxon>
        <taxon>Coelurosauria</taxon>
        <taxon>Aves</taxon>
        <taxon>Palaeognathae</taxon>
        <taxon>Casuariiformes</taxon>
        <taxon>Dromaiidae</taxon>
        <taxon>Dromaius</taxon>
    </lineage>
</organism>
<dbReference type="Proteomes" id="UP000694423">
    <property type="component" value="Unplaced"/>
</dbReference>
<dbReference type="InterPro" id="IPR031535">
    <property type="entry name" value="PRR22"/>
</dbReference>
<feature type="region of interest" description="Disordered" evidence="1">
    <location>
        <begin position="1"/>
        <end position="88"/>
    </location>
</feature>
<feature type="compositionally biased region" description="Basic residues" evidence="1">
    <location>
        <begin position="36"/>
        <end position="45"/>
    </location>
</feature>